<feature type="transmembrane region" description="Helical" evidence="1">
    <location>
        <begin position="6"/>
        <end position="27"/>
    </location>
</feature>
<dbReference type="AlphaFoldDB" id="A0A368KZJ7"/>
<feature type="transmembrane region" description="Helical" evidence="1">
    <location>
        <begin position="39"/>
        <end position="58"/>
    </location>
</feature>
<keyword evidence="1" id="KW-0812">Transmembrane</keyword>
<accession>A0A368KZJ7</accession>
<dbReference type="RefSeq" id="WP_114403340.1">
    <property type="nucleotide sequence ID" value="NZ_QPGB01000005.1"/>
</dbReference>
<keyword evidence="1" id="KW-1133">Transmembrane helix</keyword>
<feature type="transmembrane region" description="Helical" evidence="1">
    <location>
        <begin position="90"/>
        <end position="107"/>
    </location>
</feature>
<dbReference type="InterPro" id="IPR008407">
    <property type="entry name" value="Brnchd-chn_aa_trnsp_AzlD"/>
</dbReference>
<organism evidence="2 3">
    <name type="scientific">Parvibium lacunae</name>
    <dbReference type="NCBI Taxonomy" id="1888893"/>
    <lineage>
        <taxon>Bacteria</taxon>
        <taxon>Pseudomonadati</taxon>
        <taxon>Pseudomonadota</taxon>
        <taxon>Betaproteobacteria</taxon>
        <taxon>Burkholderiales</taxon>
        <taxon>Alcaligenaceae</taxon>
        <taxon>Parvibium</taxon>
    </lineage>
</organism>
<evidence type="ECO:0000256" key="1">
    <source>
        <dbReference type="SAM" id="Phobius"/>
    </source>
</evidence>
<keyword evidence="3" id="KW-1185">Reference proteome</keyword>
<protein>
    <submittedName>
        <fullName evidence="2">AzlD domain-containing protein</fullName>
    </submittedName>
</protein>
<gene>
    <name evidence="2" type="ORF">DU000_10320</name>
</gene>
<name>A0A368KZJ7_9BURK</name>
<evidence type="ECO:0000313" key="2">
    <source>
        <dbReference type="EMBL" id="RCS56737.1"/>
    </source>
</evidence>
<reference evidence="2 3" key="1">
    <citation type="journal article" date="2018" name="Int. J. Syst. Evol. Microbiol.">
        <title>Parvibium lacunae gen. nov., sp. nov., a new member of the family Alcaligenaceae isolated from a freshwater pond.</title>
        <authorList>
            <person name="Chen W.M."/>
            <person name="Xie P.B."/>
            <person name="Hsu M.Y."/>
            <person name="Sheu S.Y."/>
        </authorList>
    </citation>
    <scope>NUCLEOTIDE SEQUENCE [LARGE SCALE GENOMIC DNA]</scope>
    <source>
        <strain evidence="2 3">KMB9</strain>
    </source>
</reference>
<evidence type="ECO:0000313" key="3">
    <source>
        <dbReference type="Proteomes" id="UP000252357"/>
    </source>
</evidence>
<dbReference type="EMBL" id="QPGB01000005">
    <property type="protein sequence ID" value="RCS56737.1"/>
    <property type="molecule type" value="Genomic_DNA"/>
</dbReference>
<sequence length="109" mass="11729">MSGGAIWLTLLGMGLVTQMIKLVLLIPKNPPTLPLRLQVALRVAPACALLSLIALDAARINGALALDWHNPKLWAVLSALLFFHYTRKPMLTIVLGMVVLLGARLLLAG</sequence>
<proteinExistence type="predicted"/>
<comment type="caution">
    <text evidence="2">The sequence shown here is derived from an EMBL/GenBank/DDBJ whole genome shotgun (WGS) entry which is preliminary data.</text>
</comment>
<dbReference type="Pfam" id="PF05437">
    <property type="entry name" value="AzlD"/>
    <property type="match status" value="1"/>
</dbReference>
<dbReference type="OrthoDB" id="5465192at2"/>
<keyword evidence="1" id="KW-0472">Membrane</keyword>
<dbReference type="Proteomes" id="UP000252357">
    <property type="component" value="Unassembled WGS sequence"/>
</dbReference>